<protein>
    <recommendedName>
        <fullName evidence="4">F-box domain-containing protein</fullName>
    </recommendedName>
</protein>
<gene>
    <name evidence="2" type="ORF">QYS62_006338</name>
</gene>
<sequence>MDPFKALPSLIQTKILIHLETESSITQLIQASPSMLGHFLTYKKSILQSILNRLLEGDASGYLIRDALGIIYVSDIATAKAYHHGNLWQTRRLPDPISLSDLQTLFRLFFRVTTMIEDYATKATSIYPPRDYLGLPDLVLSNGVEFKGQQLSTKKVRFSFLSPAERYRFLRAFLRHELFCRVYRPKYWHLTELDDPEDLWARYGTSESPSLNDLSSVHEYYKSFYGALFAHLQDSWLPDITDQSATQAIQEHAKVNDGGNRVKPNSQDHGLLFPDNMFFDAGGYLEDLSYHCAGKQGDLPFFGKWLEQVSTRNNASPWLRHLQDTVIPDQSYPFPDPTECHPMTPPPRRNTVYRGGGANQYQQRGSLSRREWRRLRSLQQGILEQRAWGFFENTRFYPAGRDVPTLNDIYQLDKQQAERFLALKLERRRRRSQKWQDYRVGKRLDPPDESDDEECRRVSLKGHLGPSKRFFDTSSGSKLPEIRGTRIIL</sequence>
<organism evidence="2 3">
    <name type="scientific">Fusarium acuminatum</name>
    <dbReference type="NCBI Taxonomy" id="5515"/>
    <lineage>
        <taxon>Eukaryota</taxon>
        <taxon>Fungi</taxon>
        <taxon>Dikarya</taxon>
        <taxon>Ascomycota</taxon>
        <taxon>Pezizomycotina</taxon>
        <taxon>Sordariomycetes</taxon>
        <taxon>Hypocreomycetidae</taxon>
        <taxon>Hypocreales</taxon>
        <taxon>Nectriaceae</taxon>
        <taxon>Fusarium</taxon>
        <taxon>Fusarium tricinctum species complex</taxon>
    </lineage>
</organism>
<dbReference type="Proteomes" id="UP001489902">
    <property type="component" value="Chromosome 3"/>
</dbReference>
<reference evidence="2 3" key="1">
    <citation type="submission" date="2024-04" db="EMBL/GenBank/DDBJ databases">
        <title>Complete genome sequence of Fusarium acuminatum.</title>
        <authorList>
            <person name="Lan B."/>
        </authorList>
    </citation>
    <scope>NUCLEOTIDE SEQUENCE [LARGE SCALE GENOMIC DNA]</scope>
    <source>
        <strain evidence="2">1A</strain>
    </source>
</reference>
<proteinExistence type="predicted"/>
<evidence type="ECO:0000313" key="3">
    <source>
        <dbReference type="Proteomes" id="UP001489902"/>
    </source>
</evidence>
<accession>A0ABZ2WYB7</accession>
<dbReference type="EMBL" id="CP151262">
    <property type="protein sequence ID" value="WZH45295.1"/>
    <property type="molecule type" value="Genomic_DNA"/>
</dbReference>
<keyword evidence="3" id="KW-1185">Reference proteome</keyword>
<evidence type="ECO:0000313" key="2">
    <source>
        <dbReference type="EMBL" id="WZH45295.1"/>
    </source>
</evidence>
<evidence type="ECO:0000256" key="1">
    <source>
        <dbReference type="SAM" id="MobiDB-lite"/>
    </source>
</evidence>
<feature type="region of interest" description="Disordered" evidence="1">
    <location>
        <begin position="339"/>
        <end position="365"/>
    </location>
</feature>
<evidence type="ECO:0008006" key="4">
    <source>
        <dbReference type="Google" id="ProtNLM"/>
    </source>
</evidence>
<name>A0ABZ2WYB7_9HYPO</name>